<dbReference type="EMBL" id="BPLF01000004">
    <property type="protein sequence ID" value="GIX64951.1"/>
    <property type="molecule type" value="Genomic_DNA"/>
</dbReference>
<proteinExistence type="predicted"/>
<dbReference type="RefSeq" id="XP_067717020.1">
    <property type="nucleotide sequence ID" value="XM_067860919.1"/>
</dbReference>
<protein>
    <submittedName>
        <fullName evidence="1">GAF domain-containing protein</fullName>
    </submittedName>
</protein>
<dbReference type="GeneID" id="94196432"/>
<accession>A0AAV4LXM4</accession>
<keyword evidence="2" id="KW-1185">Reference proteome</keyword>
<evidence type="ECO:0000313" key="2">
    <source>
        <dbReference type="Proteomes" id="UP001497744"/>
    </source>
</evidence>
<dbReference type="Proteomes" id="UP001497744">
    <property type="component" value="Unassembled WGS sequence"/>
</dbReference>
<organism evidence="1 2">
    <name type="scientific">Babesia caballi</name>
    <dbReference type="NCBI Taxonomy" id="5871"/>
    <lineage>
        <taxon>Eukaryota</taxon>
        <taxon>Sar</taxon>
        <taxon>Alveolata</taxon>
        <taxon>Apicomplexa</taxon>
        <taxon>Aconoidasida</taxon>
        <taxon>Piroplasmida</taxon>
        <taxon>Babesiidae</taxon>
        <taxon>Babesia</taxon>
    </lineage>
</organism>
<evidence type="ECO:0000313" key="1">
    <source>
        <dbReference type="EMBL" id="GIX64951.1"/>
    </source>
</evidence>
<reference evidence="1 2" key="1">
    <citation type="submission" date="2021-06" db="EMBL/GenBank/DDBJ databases">
        <title>Genome sequence of Babesia caballi.</title>
        <authorList>
            <person name="Yamagishi J."/>
            <person name="Kidaka T."/>
            <person name="Ochi A."/>
        </authorList>
    </citation>
    <scope>NUCLEOTIDE SEQUENCE [LARGE SCALE GENOMIC DNA]</scope>
    <source>
        <strain evidence="1">USDA-D6B2</strain>
    </source>
</reference>
<dbReference type="AlphaFoldDB" id="A0AAV4LXM4"/>
<sequence length="490" mass="51587">MGLQSAAFFFAAFISESKYLDSAFVLAFGTFVFLSLGLDNRTLSGSIIFREAPRLGNCVPHALVAGVVDITQVVNVSQLIALVTLGQSVLFGRLALALRRGDVAGSPVLEELLEDNLVRQGLAALGPVGALRVAEVAAAQLSGHGAELLEDAGRLEVHDAVLGALQQEAAFGRHRRVRCVGGECAAADASDNGAYVAAHEAGGDLRVRAGPYCWTYLKQAPHEGGYTSHVLVFGHTGGDQVQQHAAVDSLEHPNVNQALVEQVVETTPGVNSDLGKVLKPTRNGPVRCTVQGADVGLHGCPGLFVVARGVVEDVEASFAVTDEADAALEAAGYAADDARELLVLVSGEEARATLSGRRRGEDEREHAHVALESLCGGLGVLSGEVDFGEEKDAAEGPDAADHDFLHAAVALQERAELRRSGRRHAALRGEEAGHQRVQQEALLLGLLGQHLEDVLQHPTLDEGDAALELVGDQLRSGRGCAREPTWMKAA</sequence>
<gene>
    <name evidence="1" type="ORF">BcabD6B2_43860</name>
</gene>
<comment type="caution">
    <text evidence="1">The sequence shown here is derived from an EMBL/GenBank/DDBJ whole genome shotgun (WGS) entry which is preliminary data.</text>
</comment>
<name>A0AAV4LXM4_BABCB</name>